<dbReference type="EMBL" id="CP014168">
    <property type="protein sequence ID" value="AOH86426.1"/>
    <property type="molecule type" value="Genomic_DNA"/>
</dbReference>
<gene>
    <name evidence="1" type="ORF">AWL63_01735</name>
</gene>
<evidence type="ECO:0000313" key="1">
    <source>
        <dbReference type="EMBL" id="AOH86426.1"/>
    </source>
</evidence>
<dbReference type="InterPro" id="IPR050509">
    <property type="entry name" value="CoA-transferase_III"/>
</dbReference>
<dbReference type="PANTHER" id="PTHR48228:SF5">
    <property type="entry name" value="ALPHA-METHYLACYL-COA RACEMASE"/>
    <property type="match status" value="1"/>
</dbReference>
<dbReference type="InterPro" id="IPR044855">
    <property type="entry name" value="CoA-Trfase_III_dom3_sf"/>
</dbReference>
<dbReference type="SUPFAM" id="SSF89796">
    <property type="entry name" value="CoA-transferase family III (CaiB/BaiF)"/>
    <property type="match status" value="1"/>
</dbReference>
<dbReference type="Gene3D" id="3.30.1540.10">
    <property type="entry name" value="formyl-coa transferase, domain 3"/>
    <property type="match status" value="1"/>
</dbReference>
<dbReference type="RefSeq" id="WP_069206934.1">
    <property type="nucleotide sequence ID" value="NZ_CP014168.1"/>
</dbReference>
<dbReference type="OrthoDB" id="5720311at2"/>
<dbReference type="InterPro" id="IPR023606">
    <property type="entry name" value="CoA-Trfase_III_dom_1_sf"/>
</dbReference>
<accession>A0A1B3ZG73</accession>
<reference evidence="1 2" key="1">
    <citation type="submission" date="2016-01" db="EMBL/GenBank/DDBJ databases">
        <title>Complete genome and mega plasmid sequence of Sphingomonas panacis DCY99 elicits systemic resistance in rice to Xanthomonas oryzae.</title>
        <authorList>
            <person name="Kim Y.J."/>
            <person name="Yang D.C."/>
            <person name="Sing P."/>
        </authorList>
    </citation>
    <scope>NUCLEOTIDE SEQUENCE [LARGE SCALE GENOMIC DNA]</scope>
    <source>
        <strain evidence="1 2">DCY99</strain>
    </source>
</reference>
<dbReference type="PANTHER" id="PTHR48228">
    <property type="entry name" value="SUCCINYL-COA--D-CITRAMALATE COA-TRANSFERASE"/>
    <property type="match status" value="1"/>
</dbReference>
<protein>
    <submittedName>
        <fullName evidence="1">Acyl-CoA transferase</fullName>
    </submittedName>
</protein>
<keyword evidence="1" id="KW-0808">Transferase</keyword>
<name>A0A1B3ZG73_9SPHN</name>
<organism evidence="1 2">
    <name type="scientific">Sphingomonas panacis</name>
    <dbReference type="NCBI Taxonomy" id="1560345"/>
    <lineage>
        <taxon>Bacteria</taxon>
        <taxon>Pseudomonadati</taxon>
        <taxon>Pseudomonadota</taxon>
        <taxon>Alphaproteobacteria</taxon>
        <taxon>Sphingomonadales</taxon>
        <taxon>Sphingomonadaceae</taxon>
        <taxon>Sphingomonas</taxon>
    </lineage>
</organism>
<dbReference type="Gene3D" id="3.40.50.10540">
    <property type="entry name" value="Crotonobetainyl-coa:carnitine coa-transferase, domain 1"/>
    <property type="match status" value="1"/>
</dbReference>
<dbReference type="STRING" id="1560345.AWL63_01735"/>
<keyword evidence="2" id="KW-1185">Reference proteome</keyword>
<dbReference type="KEGG" id="span:AWL63_01735"/>
<sequence>MLEPVHRPLAGIRVVDFSTLIPGPIATLLLAEAGATVIKIERKGDGDDLRGFAPRLGGDSWQFAMLNRGKQSLFLDLKAPADRDTALALIDGADIVVEQFRPGVMARLGLGYEAVAERNPRIIYCSITGYGQSGVRAQKAGHDINYLAEAGVLSLVADAAGRPMLPPVAMADLGGGTYPALLNILLALIERGASGRGRHLDIAMADNVFPLLSWALAATAAGAPPQPSQSLITGASPRYAIYPTRDGRHIAAAPLEDKFWRTFCALVGIAEDADTEAVGAAMRARDAAEWLAVFARHDVCCSLVRSVEEAMVDPDFAARGVFDHIVESPAGEVPALPTPLVAAFRDPEASRPMPVRTSTP</sequence>
<proteinExistence type="predicted"/>
<evidence type="ECO:0000313" key="2">
    <source>
        <dbReference type="Proteomes" id="UP000094256"/>
    </source>
</evidence>
<dbReference type="Proteomes" id="UP000094256">
    <property type="component" value="Chromosome"/>
</dbReference>
<dbReference type="AlphaFoldDB" id="A0A1B3ZG73"/>
<dbReference type="Pfam" id="PF02515">
    <property type="entry name" value="CoA_transf_3"/>
    <property type="match status" value="1"/>
</dbReference>
<dbReference type="InterPro" id="IPR003673">
    <property type="entry name" value="CoA-Trfase_fam_III"/>
</dbReference>
<dbReference type="GO" id="GO:0016740">
    <property type="term" value="F:transferase activity"/>
    <property type="evidence" value="ECO:0007669"/>
    <property type="project" value="UniProtKB-KW"/>
</dbReference>